<evidence type="ECO:0000313" key="3">
    <source>
        <dbReference type="EMBL" id="QDI92234.1"/>
    </source>
</evidence>
<evidence type="ECO:0000259" key="1">
    <source>
        <dbReference type="Pfam" id="PF18061"/>
    </source>
</evidence>
<dbReference type="AlphaFoldDB" id="A0A514LK52"/>
<organism evidence="3 4">
    <name type="scientific">Salicibibacter halophilus</name>
    <dbReference type="NCBI Taxonomy" id="2502791"/>
    <lineage>
        <taxon>Bacteria</taxon>
        <taxon>Bacillati</taxon>
        <taxon>Bacillota</taxon>
        <taxon>Bacilli</taxon>
        <taxon>Bacillales</taxon>
        <taxon>Bacillaceae</taxon>
        <taxon>Salicibibacter</taxon>
    </lineage>
</organism>
<accession>A0A514LK52</accession>
<evidence type="ECO:0000259" key="2">
    <source>
        <dbReference type="Pfam" id="PF18070"/>
    </source>
</evidence>
<feature type="domain" description="Cas9 PI" evidence="2">
    <location>
        <begin position="151"/>
        <end position="207"/>
    </location>
</feature>
<dbReference type="OrthoDB" id="9757607at2"/>
<dbReference type="KEGG" id="sale:EPH95_14410"/>
<dbReference type="EMBL" id="CP035485">
    <property type="protein sequence ID" value="QDI92234.1"/>
    <property type="molecule type" value="Genomic_DNA"/>
</dbReference>
<evidence type="ECO:0000313" key="4">
    <source>
        <dbReference type="Proteomes" id="UP000319756"/>
    </source>
</evidence>
<reference evidence="4" key="1">
    <citation type="submission" date="2019-01" db="EMBL/GenBank/DDBJ databases">
        <title>Genomic analysis of Salicibibacter sp. NKC3-5.</title>
        <authorList>
            <person name="Oh Y.J."/>
        </authorList>
    </citation>
    <scope>NUCLEOTIDE SEQUENCE [LARGE SCALE GENOMIC DNA]</scope>
    <source>
        <strain evidence="4">NKC3-5</strain>
    </source>
</reference>
<dbReference type="Pfam" id="PF18070">
    <property type="entry name" value="Cas9_PI2"/>
    <property type="match status" value="1"/>
</dbReference>
<proteinExistence type="predicted"/>
<name>A0A514LK52_9BACI</name>
<gene>
    <name evidence="3" type="ORF">EPH95_14410</name>
</gene>
<dbReference type="RefSeq" id="WP_142090744.1">
    <property type="nucleotide sequence ID" value="NZ_CP035485.1"/>
</dbReference>
<dbReference type="InterPro" id="IPR040555">
    <property type="entry name" value="Cas9_PI2"/>
</dbReference>
<dbReference type="Proteomes" id="UP000319756">
    <property type="component" value="Chromosome"/>
</dbReference>
<dbReference type="InterPro" id="IPR040656">
    <property type="entry name" value="Cas9_WED_dom"/>
</dbReference>
<keyword evidence="4" id="KW-1185">Reference proteome</keyword>
<dbReference type="Pfam" id="PF18061">
    <property type="entry name" value="CRISPR_Cas9_WED"/>
    <property type="match status" value="1"/>
</dbReference>
<protein>
    <submittedName>
        <fullName evidence="3">Uncharacterized protein</fullName>
    </submittedName>
</protein>
<feature type="domain" description="Cas9 WED" evidence="1">
    <location>
        <begin position="22"/>
        <end position="144"/>
    </location>
</feature>
<sequence length="281" mass="33539">MKEIKNYQHYKYSHRIDQKPNRQLMNDTIYSTRDTENGEFIIGKIKGLYNKDDDQLAKQFKKSRESFLMYEHDQPTFTKLETIMNRYAEAKNPLAKYHEETGEYLTKYSKNDKGPVVKQLKYKSKKLGSHKDLSYKFDPKNKRVVTLSLKPFRMDVYKDEERYKFVTIRYDDLKEEKGQYILPKEKYQEKLEEKGITDVGNFQFSVYTSDIIVVDGIEYRFVGVNEDARNVIECDTVNRKSDKRLRFTITKKIMDFKKVNTNVLGDRFPDSGEKLRFSYNK</sequence>